<dbReference type="GO" id="GO:0009055">
    <property type="term" value="F:electron transfer activity"/>
    <property type="evidence" value="ECO:0007669"/>
    <property type="project" value="InterPro"/>
</dbReference>
<dbReference type="Proteomes" id="UP000886885">
    <property type="component" value="Chromosome 6A"/>
</dbReference>
<evidence type="ECO:0000256" key="3">
    <source>
        <dbReference type="SAM" id="SignalP"/>
    </source>
</evidence>
<evidence type="ECO:0000256" key="2">
    <source>
        <dbReference type="ARBA" id="ARBA00023180"/>
    </source>
</evidence>
<gene>
    <name evidence="5" type="ORF">POTOM_022772</name>
</gene>
<feature type="domain" description="Phytocyanin" evidence="4">
    <location>
        <begin position="23"/>
        <end position="126"/>
    </location>
</feature>
<dbReference type="OrthoDB" id="5421909at2759"/>
<keyword evidence="1" id="KW-1015">Disulfide bond</keyword>
<dbReference type="Pfam" id="PF02298">
    <property type="entry name" value="Cu_bind_like"/>
    <property type="match status" value="1"/>
</dbReference>
<keyword evidence="3" id="KW-0732">Signal</keyword>
<reference evidence="5" key="1">
    <citation type="journal article" date="2020" name="bioRxiv">
        <title>Hybrid origin of Populus tomentosa Carr. identified through genome sequencing and phylogenomic analysis.</title>
        <authorList>
            <person name="An X."/>
            <person name="Gao K."/>
            <person name="Chen Z."/>
            <person name="Li J."/>
            <person name="Yang X."/>
            <person name="Yang X."/>
            <person name="Zhou J."/>
            <person name="Guo T."/>
            <person name="Zhao T."/>
            <person name="Huang S."/>
            <person name="Miao D."/>
            <person name="Khan W.U."/>
            <person name="Rao P."/>
            <person name="Ye M."/>
            <person name="Lei B."/>
            <person name="Liao W."/>
            <person name="Wang J."/>
            <person name="Ji L."/>
            <person name="Li Y."/>
            <person name="Guo B."/>
            <person name="Mustafa N.S."/>
            <person name="Li S."/>
            <person name="Yun Q."/>
            <person name="Keller S.R."/>
            <person name="Mao J."/>
            <person name="Zhang R."/>
            <person name="Strauss S.H."/>
        </authorList>
    </citation>
    <scope>NUCLEOTIDE SEQUENCE</scope>
    <source>
        <strain evidence="5">GM15</strain>
        <tissue evidence="5">Leaf</tissue>
    </source>
</reference>
<organism evidence="5 6">
    <name type="scientific">Populus tomentosa</name>
    <name type="common">Chinese white poplar</name>
    <dbReference type="NCBI Taxonomy" id="118781"/>
    <lineage>
        <taxon>Eukaryota</taxon>
        <taxon>Viridiplantae</taxon>
        <taxon>Streptophyta</taxon>
        <taxon>Embryophyta</taxon>
        <taxon>Tracheophyta</taxon>
        <taxon>Spermatophyta</taxon>
        <taxon>Magnoliopsida</taxon>
        <taxon>eudicotyledons</taxon>
        <taxon>Gunneridae</taxon>
        <taxon>Pentapetalae</taxon>
        <taxon>rosids</taxon>
        <taxon>fabids</taxon>
        <taxon>Malpighiales</taxon>
        <taxon>Salicaceae</taxon>
        <taxon>Saliceae</taxon>
        <taxon>Populus</taxon>
    </lineage>
</organism>
<dbReference type="InterPro" id="IPR039391">
    <property type="entry name" value="Phytocyanin-like"/>
</dbReference>
<dbReference type="CDD" id="cd13920">
    <property type="entry name" value="Stellacyanin"/>
    <property type="match status" value="1"/>
</dbReference>
<evidence type="ECO:0000313" key="5">
    <source>
        <dbReference type="EMBL" id="KAG6771410.1"/>
    </source>
</evidence>
<dbReference type="EMBL" id="JAAWWB010000011">
    <property type="protein sequence ID" value="KAG6771410.1"/>
    <property type="molecule type" value="Genomic_DNA"/>
</dbReference>
<evidence type="ECO:0000313" key="6">
    <source>
        <dbReference type="Proteomes" id="UP000886885"/>
    </source>
</evidence>
<evidence type="ECO:0000259" key="4">
    <source>
        <dbReference type="PROSITE" id="PS51485"/>
    </source>
</evidence>
<comment type="caution">
    <text evidence="5">The sequence shown here is derived from an EMBL/GenBank/DDBJ whole genome shotgun (WGS) entry which is preliminary data.</text>
</comment>
<feature type="chain" id="PRO_5036443898" description="Phytocyanin domain-containing protein" evidence="3">
    <location>
        <begin position="23"/>
        <end position="215"/>
    </location>
</feature>
<dbReference type="FunFam" id="2.60.40.420:FF:000034">
    <property type="entry name" value="Cupredoxin superfamily protein"/>
    <property type="match status" value="1"/>
</dbReference>
<keyword evidence="6" id="KW-1185">Reference proteome</keyword>
<sequence length="215" mass="23057">MRSLLVFVVLGVASLLLRGSEAADYQVGGTTGWTRPASTSFYSDWVSGKTFAVGDSLTFTFTAGVHDVATVSKSEYDNCNASTSQDNLLTTGPAKITLNVTGDKYFLCTFTGHCSAGQKLAITVAEGNTTSPGTSPPPPSAASSLVATFALMFVSIAISCKGYMELDVLKWDYGRKICFFWGFLEGIMQKSMDSAHIIRYDIGTLFQVQNLIPHA</sequence>
<dbReference type="GO" id="GO:0005886">
    <property type="term" value="C:plasma membrane"/>
    <property type="evidence" value="ECO:0007669"/>
    <property type="project" value="TreeGrafter"/>
</dbReference>
<keyword evidence="2" id="KW-0325">Glycoprotein</keyword>
<dbReference type="PANTHER" id="PTHR33021:SF488">
    <property type="entry name" value="PHYTOCYANIN DOMAIN-CONTAINING PROTEIN"/>
    <property type="match status" value="1"/>
</dbReference>
<protein>
    <recommendedName>
        <fullName evidence="4">Phytocyanin domain-containing protein</fullName>
    </recommendedName>
</protein>
<feature type="signal peptide" evidence="3">
    <location>
        <begin position="1"/>
        <end position="22"/>
    </location>
</feature>
<dbReference type="InterPro" id="IPR003245">
    <property type="entry name" value="Phytocyanin_dom"/>
</dbReference>
<proteinExistence type="predicted"/>
<dbReference type="PROSITE" id="PS51485">
    <property type="entry name" value="PHYTOCYANIN"/>
    <property type="match status" value="1"/>
</dbReference>
<accession>A0A8X8CYU4</accession>
<evidence type="ECO:0000256" key="1">
    <source>
        <dbReference type="ARBA" id="ARBA00023157"/>
    </source>
</evidence>
<dbReference type="AlphaFoldDB" id="A0A8X8CYU4"/>
<dbReference type="PANTHER" id="PTHR33021">
    <property type="entry name" value="BLUE COPPER PROTEIN"/>
    <property type="match status" value="1"/>
</dbReference>
<name>A0A8X8CYU4_POPTO</name>